<proteinExistence type="predicted"/>
<dbReference type="RefSeq" id="WP_036980897.1">
    <property type="nucleotide sequence ID" value="NZ_CP040635.1"/>
</dbReference>
<dbReference type="PROSITE" id="PS51352">
    <property type="entry name" value="THIOREDOXIN_2"/>
    <property type="match status" value="1"/>
</dbReference>
<dbReference type="CDD" id="cd02947">
    <property type="entry name" value="TRX_family"/>
    <property type="match status" value="1"/>
</dbReference>
<dbReference type="EMBL" id="LR134473">
    <property type="protein sequence ID" value="VEI02079.1"/>
    <property type="molecule type" value="Genomic_DNA"/>
</dbReference>
<dbReference type="SUPFAM" id="SSF52833">
    <property type="entry name" value="Thioredoxin-like"/>
    <property type="match status" value="1"/>
</dbReference>
<keyword evidence="2" id="KW-1185">Reference proteome</keyword>
<dbReference type="Proteomes" id="UP000277858">
    <property type="component" value="Chromosome"/>
</dbReference>
<dbReference type="OrthoDB" id="1495530at2"/>
<dbReference type="STRING" id="1122997.GCA_000425285_00711"/>
<reference evidence="1 2" key="1">
    <citation type="submission" date="2018-12" db="EMBL/GenBank/DDBJ databases">
        <authorList>
            <consortium name="Pathogen Informatics"/>
        </authorList>
    </citation>
    <scope>NUCLEOTIDE SEQUENCE [LARGE SCALE GENOMIC DNA]</scope>
    <source>
        <strain evidence="1 2">NCTC13652</strain>
    </source>
</reference>
<organism evidence="1 2">
    <name type="scientific">Acidipropionibacterium jensenii</name>
    <dbReference type="NCBI Taxonomy" id="1749"/>
    <lineage>
        <taxon>Bacteria</taxon>
        <taxon>Bacillati</taxon>
        <taxon>Actinomycetota</taxon>
        <taxon>Actinomycetes</taxon>
        <taxon>Propionibacteriales</taxon>
        <taxon>Propionibacteriaceae</taxon>
        <taxon>Acidipropionibacterium</taxon>
    </lineage>
</organism>
<dbReference type="Gene3D" id="3.40.30.10">
    <property type="entry name" value="Glutaredoxin"/>
    <property type="match status" value="1"/>
</dbReference>
<name>A0A3S4YMC3_9ACTN</name>
<gene>
    <name evidence="1" type="ORF">NCTC13652_00244</name>
</gene>
<protein>
    <submittedName>
        <fullName evidence="1">Thioredoxin</fullName>
    </submittedName>
</protein>
<dbReference type="Pfam" id="PF00085">
    <property type="entry name" value="Thioredoxin"/>
    <property type="match status" value="1"/>
</dbReference>
<dbReference type="GeneID" id="82885657"/>
<evidence type="ECO:0000313" key="1">
    <source>
        <dbReference type="EMBL" id="VEI02079.1"/>
    </source>
</evidence>
<sequence length="143" mass="15212">MSVPIALAVVALLVATSALLAVILARHRGRGRRVRGPQQLPIPAVADRLGQVATLVQFGTEICAPCRAASRLLAQFSAQHPGVQHIELDTAAHPDLARRLNILSAPTVFLLDTSGQIRVRFSGPPTTSELTRHLEAVTHPEGA</sequence>
<evidence type="ECO:0000313" key="2">
    <source>
        <dbReference type="Proteomes" id="UP000277858"/>
    </source>
</evidence>
<dbReference type="InterPro" id="IPR013766">
    <property type="entry name" value="Thioredoxin_domain"/>
</dbReference>
<dbReference type="InterPro" id="IPR036249">
    <property type="entry name" value="Thioredoxin-like_sf"/>
</dbReference>
<dbReference type="AlphaFoldDB" id="A0A3S4YMC3"/>
<accession>A0A3S4YMC3</accession>